<comment type="caution">
    <text evidence="2">The sequence shown here is derived from an EMBL/GenBank/DDBJ whole genome shotgun (WGS) entry which is preliminary data.</text>
</comment>
<accession>W6NGF5</accession>
<feature type="region of interest" description="Disordered" evidence="1">
    <location>
        <begin position="133"/>
        <end position="171"/>
    </location>
</feature>
<evidence type="ECO:0000256" key="1">
    <source>
        <dbReference type="SAM" id="MobiDB-lite"/>
    </source>
</evidence>
<feature type="compositionally biased region" description="Polar residues" evidence="1">
    <location>
        <begin position="54"/>
        <end position="69"/>
    </location>
</feature>
<feature type="compositionally biased region" description="Basic and acidic residues" evidence="1">
    <location>
        <begin position="139"/>
        <end position="158"/>
    </location>
</feature>
<organism evidence="2">
    <name type="scientific">Haemonchus contortus</name>
    <name type="common">Barber pole worm</name>
    <dbReference type="NCBI Taxonomy" id="6289"/>
    <lineage>
        <taxon>Eukaryota</taxon>
        <taxon>Metazoa</taxon>
        <taxon>Ecdysozoa</taxon>
        <taxon>Nematoda</taxon>
        <taxon>Chromadorea</taxon>
        <taxon>Rhabditida</taxon>
        <taxon>Rhabditina</taxon>
        <taxon>Rhabditomorpha</taxon>
        <taxon>Strongyloidea</taxon>
        <taxon>Trichostrongylidae</taxon>
        <taxon>Haemonchus</taxon>
    </lineage>
</organism>
<reference evidence="2" key="1">
    <citation type="submission" date="2013-03" db="EMBL/GenBank/DDBJ databases">
        <authorList>
            <person name="Aslett M."/>
        </authorList>
    </citation>
    <scope>NUCLEOTIDE SEQUENCE [LARGE SCALE GENOMIC DNA]</scope>
    <source>
        <strain evidence="2">ISE/inbred ISE</strain>
    </source>
</reference>
<feature type="compositionally biased region" description="Basic and acidic residues" evidence="1">
    <location>
        <begin position="102"/>
        <end position="116"/>
    </location>
</feature>
<sequence length="408" mass="44709">MQPGRANVGVSQPNGSSGNFRGAGMRRRAEWNPPSRPSKKFVRNDFTDLPTRPSGLSTSSTDFNFSRGATLTAMERSGPKVSTKGVGESWRTSSGNSGSDSWPKRDEPIFSRGEGRQADVMKSVIAAVLPNSGQVRKPLPKDISSKTESRVSQEKVAERSNPVELAKQDKEREDLEKIAQIKSELENMRRDDKEGFEMLLRVVKEMNDPRGGYARSSLFANASPVIKSLSTNQLIMRALFGGPASTSKASGNLEFPQSSDPKNILSSKDSLPAVPVKPSDSANIPDTKILSSSTSLPPPIPPCPSQTRWESWRNLGSREPGKPSNEPVALPSDSWRTTASSSSNSASWRSDSKNAPNSSPLKRGQPWESQPSVGADSFRPQQTMISDFFIRSQANDRGQFVNRPFRRW</sequence>
<feature type="compositionally biased region" description="Polar residues" evidence="1">
    <location>
        <begin position="9"/>
        <end position="19"/>
    </location>
</feature>
<feature type="compositionally biased region" description="Polar residues" evidence="1">
    <location>
        <begin position="90"/>
        <end position="100"/>
    </location>
</feature>
<gene>
    <name evidence="2" type="ORF">HCOI_01283200</name>
</gene>
<name>W6NGF5_HAECO</name>
<feature type="region of interest" description="Disordered" evidence="1">
    <location>
        <begin position="1"/>
        <end position="116"/>
    </location>
</feature>
<dbReference type="AlphaFoldDB" id="W6NGF5"/>
<evidence type="ECO:0000313" key="2">
    <source>
        <dbReference type="EMBL" id="CDL94974.1"/>
    </source>
</evidence>
<feature type="compositionally biased region" description="Polar residues" evidence="1">
    <location>
        <begin position="250"/>
        <end position="269"/>
    </location>
</feature>
<reference evidence="2" key="2">
    <citation type="submission" date="2013-05" db="EMBL/GenBank/DDBJ databases">
        <title>The genome and transcriptome of Haemonchus contortus: a key model parasite for drug and vaccine discovery.</title>
        <authorList>
            <person name="Laing R."/>
            <person name="Kikuchi T."/>
            <person name="Martinelli A."/>
            <person name="Tsai I.J."/>
            <person name="Beech R.N."/>
            <person name="Redman E."/>
            <person name="Holroyd N."/>
            <person name="Bartley D.J."/>
            <person name="Beasley H."/>
            <person name="Britton C."/>
            <person name="Curran D."/>
            <person name="Devaney E."/>
            <person name="Gilabert A."/>
            <person name="Jackson F."/>
            <person name="Hunt M."/>
            <person name="Johnston S."/>
            <person name="Kryukov I."/>
            <person name="Li K."/>
            <person name="Morrison A.A."/>
            <person name="Reid A.J."/>
            <person name="Sargison N."/>
            <person name="Saunders G."/>
            <person name="Wasmuth J.D."/>
            <person name="Wolstenholme A."/>
            <person name="Berriman M."/>
            <person name="Gilleard J.S."/>
            <person name="Cotton J.A."/>
        </authorList>
    </citation>
    <scope>NUCLEOTIDE SEQUENCE [LARGE SCALE GENOMIC DNA]</scope>
    <source>
        <strain evidence="2">ISE/inbred ISE</strain>
    </source>
</reference>
<proteinExistence type="predicted"/>
<protein>
    <submittedName>
        <fullName evidence="2">Uncharacterized protein</fullName>
    </submittedName>
</protein>
<dbReference type="EMBL" id="CAVP010058633">
    <property type="protein sequence ID" value="CDL94974.1"/>
    <property type="molecule type" value="Genomic_DNA"/>
</dbReference>
<feature type="region of interest" description="Disordered" evidence="1">
    <location>
        <begin position="250"/>
        <end position="380"/>
    </location>
</feature>
<feature type="compositionally biased region" description="Low complexity" evidence="1">
    <location>
        <begin position="332"/>
        <end position="349"/>
    </location>
</feature>